<gene>
    <name evidence="2" type="ORF">GPM918_LOCUS32041</name>
    <name evidence="1" type="ORF">OVA965_LOCUS30542</name>
    <name evidence="4" type="ORF">SRO942_LOCUS32698</name>
    <name evidence="3" type="ORF">TMI583_LOCUS31348</name>
</gene>
<feature type="non-terminal residue" evidence="2">
    <location>
        <position position="214"/>
    </location>
</feature>
<evidence type="ECO:0000313" key="5">
    <source>
        <dbReference type="Proteomes" id="UP000663829"/>
    </source>
</evidence>
<reference evidence="2" key="1">
    <citation type="submission" date="2021-02" db="EMBL/GenBank/DDBJ databases">
        <authorList>
            <person name="Nowell W R."/>
        </authorList>
    </citation>
    <scope>NUCLEOTIDE SEQUENCE</scope>
</reference>
<evidence type="ECO:0000313" key="4">
    <source>
        <dbReference type="EMBL" id="CAF4264512.1"/>
    </source>
</evidence>
<evidence type="ECO:0000313" key="1">
    <source>
        <dbReference type="EMBL" id="CAF1345420.1"/>
    </source>
</evidence>
<dbReference type="Proteomes" id="UP000677228">
    <property type="component" value="Unassembled WGS sequence"/>
</dbReference>
<protein>
    <submittedName>
        <fullName evidence="2">Uncharacterized protein</fullName>
    </submittedName>
</protein>
<organism evidence="2 5">
    <name type="scientific">Didymodactylos carnosus</name>
    <dbReference type="NCBI Taxonomy" id="1234261"/>
    <lineage>
        <taxon>Eukaryota</taxon>
        <taxon>Metazoa</taxon>
        <taxon>Spiralia</taxon>
        <taxon>Gnathifera</taxon>
        <taxon>Rotifera</taxon>
        <taxon>Eurotatoria</taxon>
        <taxon>Bdelloidea</taxon>
        <taxon>Philodinida</taxon>
        <taxon>Philodinidae</taxon>
        <taxon>Didymodactylos</taxon>
    </lineage>
</organism>
<dbReference type="AlphaFoldDB" id="A0A815J651"/>
<dbReference type="EMBL" id="CAJOBC010077859">
    <property type="protein sequence ID" value="CAF4264512.1"/>
    <property type="molecule type" value="Genomic_DNA"/>
</dbReference>
<dbReference type="Proteomes" id="UP000682733">
    <property type="component" value="Unassembled WGS sequence"/>
</dbReference>
<comment type="caution">
    <text evidence="2">The sequence shown here is derived from an EMBL/GenBank/DDBJ whole genome shotgun (WGS) entry which is preliminary data.</text>
</comment>
<dbReference type="EMBL" id="CAJOBA010043901">
    <property type="protein sequence ID" value="CAF4156393.1"/>
    <property type="molecule type" value="Genomic_DNA"/>
</dbReference>
<dbReference type="EMBL" id="CAJNOQ010016119">
    <property type="protein sequence ID" value="CAF1374914.1"/>
    <property type="molecule type" value="Genomic_DNA"/>
</dbReference>
<name>A0A815J651_9BILA</name>
<dbReference type="Proteomes" id="UP000681722">
    <property type="component" value="Unassembled WGS sequence"/>
</dbReference>
<proteinExistence type="predicted"/>
<accession>A0A815J651</accession>
<evidence type="ECO:0000313" key="3">
    <source>
        <dbReference type="EMBL" id="CAF4156393.1"/>
    </source>
</evidence>
<evidence type="ECO:0000313" key="2">
    <source>
        <dbReference type="EMBL" id="CAF1374914.1"/>
    </source>
</evidence>
<keyword evidence="5" id="KW-1185">Reference proteome</keyword>
<dbReference type="EMBL" id="CAJNOK010022267">
    <property type="protein sequence ID" value="CAF1345420.1"/>
    <property type="molecule type" value="Genomic_DNA"/>
</dbReference>
<sequence length="214" mass="23968">DDDIKQALHDSGLNFQSIERLKEQNKPAKTVKITLTHKNNRDTLIKTGLKVGYCSLSAEAAKPKTQDICRKCGGNHTTNNRTANEAKCLNCSNQHEANSASCPKYIEQQQKIRKIIGDYTSEIKVPSPMTTTNFPSLTKIYHSAHQYHQADEHLEMMETMMEKMAITIVSAMTNAIQQSTTTLIGVFAQQNVLTNTRFISHIIINKFLTIDGAE</sequence>
<dbReference type="Proteomes" id="UP000663829">
    <property type="component" value="Unassembled WGS sequence"/>
</dbReference>
<dbReference type="OrthoDB" id="10022108at2759"/>